<dbReference type="InterPro" id="IPR027417">
    <property type="entry name" value="P-loop_NTPase"/>
</dbReference>
<keyword evidence="1" id="KW-0418">Kinase</keyword>
<organism evidence="1 2">
    <name type="scientific">Robbsia andropogonis</name>
    <dbReference type="NCBI Taxonomy" id="28092"/>
    <lineage>
        <taxon>Bacteria</taxon>
        <taxon>Pseudomonadati</taxon>
        <taxon>Pseudomonadota</taxon>
        <taxon>Betaproteobacteria</taxon>
        <taxon>Burkholderiales</taxon>
        <taxon>Burkholderiaceae</taxon>
        <taxon>Robbsia</taxon>
    </lineage>
</organism>
<keyword evidence="2" id="KW-1185">Reference proteome</keyword>
<comment type="caution">
    <text evidence="1">The sequence shown here is derived from an EMBL/GenBank/DDBJ whole genome shotgun (WGS) entry which is preliminary data.</text>
</comment>
<keyword evidence="1" id="KW-0808">Transferase</keyword>
<dbReference type="PATRIC" id="fig|28092.6.peg.2730"/>
<accession>A0A0F5K0I3</accession>
<dbReference type="PANTHER" id="PTHR37816">
    <property type="entry name" value="YALI0E33011P"/>
    <property type="match status" value="1"/>
</dbReference>
<evidence type="ECO:0000313" key="1">
    <source>
        <dbReference type="EMBL" id="KKB63394.1"/>
    </source>
</evidence>
<proteinExistence type="predicted"/>
<dbReference type="SUPFAM" id="SSF52540">
    <property type="entry name" value="P-loop containing nucleoside triphosphate hydrolases"/>
    <property type="match status" value="1"/>
</dbReference>
<dbReference type="GO" id="GO:0016301">
    <property type="term" value="F:kinase activity"/>
    <property type="evidence" value="ECO:0007669"/>
    <property type="project" value="UniProtKB-KW"/>
</dbReference>
<name>A0A0F5K0I3_9BURK</name>
<protein>
    <submittedName>
        <fullName evidence="1">Adenylate kinase</fullName>
    </submittedName>
</protein>
<gene>
    <name evidence="1" type="ORF">WM40_11645</name>
</gene>
<evidence type="ECO:0000313" key="2">
    <source>
        <dbReference type="Proteomes" id="UP000033618"/>
    </source>
</evidence>
<dbReference type="OrthoDB" id="5296079at2"/>
<dbReference type="InterPro" id="IPR052922">
    <property type="entry name" value="Cytidylate_Kinase-2"/>
</dbReference>
<dbReference type="EMBL" id="LAQU01000010">
    <property type="protein sequence ID" value="KKB63394.1"/>
    <property type="molecule type" value="Genomic_DNA"/>
</dbReference>
<dbReference type="PANTHER" id="PTHR37816:SF1">
    <property type="entry name" value="TOXIN"/>
    <property type="match status" value="1"/>
</dbReference>
<sequence>MNLAKTLVIGNTGAGKSWLSERLASARGNTWVDLDLFNWEPGGYNVSRKREDVIAMARAAASGEGWVMEGIYGWIASEILPLSTALVWINIDESECVANIHQRGMRRGATTQSFKALLEWAMTYRSRSGSSAHTAHASLFKSFTRDKACLKTRDQVTTFARAFYR</sequence>
<dbReference type="AlphaFoldDB" id="A0A0F5K0I3"/>
<dbReference type="Gene3D" id="3.40.50.300">
    <property type="entry name" value="P-loop containing nucleotide triphosphate hydrolases"/>
    <property type="match status" value="1"/>
</dbReference>
<dbReference type="STRING" id="28092.WM40_11645"/>
<dbReference type="Proteomes" id="UP000033618">
    <property type="component" value="Unassembled WGS sequence"/>
</dbReference>
<dbReference type="RefSeq" id="WP_046152962.1">
    <property type="nucleotide sequence ID" value="NZ_CADFGU010000003.1"/>
</dbReference>
<reference evidence="1 2" key="1">
    <citation type="submission" date="2015-03" db="EMBL/GenBank/DDBJ databases">
        <title>Draft Genome Sequence of Burkholderia andropogonis type strain ICMP2807, isolated from Sorghum bicolor.</title>
        <authorList>
            <person name="Lopes-Santos L."/>
            <person name="Castro D.B."/>
            <person name="Ottoboni L.M."/>
            <person name="Park D."/>
            <person name="Weirc B.S."/>
            <person name="Destefano S.A."/>
        </authorList>
    </citation>
    <scope>NUCLEOTIDE SEQUENCE [LARGE SCALE GENOMIC DNA]</scope>
    <source>
        <strain evidence="1 2">ICMP2807</strain>
    </source>
</reference>